<gene>
    <name evidence="3" type="ORF">PNOK_0697500</name>
</gene>
<proteinExistence type="inferred from homology"/>
<comment type="similarity">
    <text evidence="1 2">Belongs to the enoyl-CoA hydratase/isomerase family.</text>
</comment>
<sequence>MSFVLTSTIENTGIVTLNRPTALNALSEALIEELLRALKTFDEASDIGAIVLTGRGKAFCAGADIKELRSLTFVNAYMNKFLQNLNDGLSSLRKPVIAAVNGFALGGGCELAMMCDVIYASDMAKFGQPEVKIGTIPGAGGTQRLLRAIGKTKAMEMILTGEPITAQEAFSAGLVAKVFPGDQLLDEAIKTAQKIASLSQPVIAMAKEAVNQGMQIV</sequence>
<dbReference type="FunFam" id="3.90.226.10:FF:000019">
    <property type="entry name" value="Enoyl-CoA hydratase, mitochondrial"/>
    <property type="match status" value="1"/>
</dbReference>
<name>A0A286UBE2_9AGAM</name>
<evidence type="ECO:0000256" key="2">
    <source>
        <dbReference type="RuleBase" id="RU003707"/>
    </source>
</evidence>
<dbReference type="AlphaFoldDB" id="A0A286UBE2"/>
<comment type="caution">
    <text evidence="3">The sequence shown here is derived from an EMBL/GenBank/DDBJ whole genome shotgun (WGS) entry which is preliminary data.</text>
</comment>
<organism evidence="3 4">
    <name type="scientific">Pyrrhoderma noxium</name>
    <dbReference type="NCBI Taxonomy" id="2282107"/>
    <lineage>
        <taxon>Eukaryota</taxon>
        <taxon>Fungi</taxon>
        <taxon>Dikarya</taxon>
        <taxon>Basidiomycota</taxon>
        <taxon>Agaricomycotina</taxon>
        <taxon>Agaricomycetes</taxon>
        <taxon>Hymenochaetales</taxon>
        <taxon>Hymenochaetaceae</taxon>
        <taxon>Pyrrhoderma</taxon>
    </lineage>
</organism>
<dbReference type="OrthoDB" id="2018133at2759"/>
<dbReference type="GO" id="GO:0003824">
    <property type="term" value="F:catalytic activity"/>
    <property type="evidence" value="ECO:0007669"/>
    <property type="project" value="InterPro"/>
</dbReference>
<dbReference type="Gene3D" id="3.90.226.10">
    <property type="entry name" value="2-enoyl-CoA Hydratase, Chain A, domain 1"/>
    <property type="match status" value="1"/>
</dbReference>
<dbReference type="Proteomes" id="UP000217199">
    <property type="component" value="Unassembled WGS sequence"/>
</dbReference>
<accession>A0A286UBE2</accession>
<dbReference type="PANTHER" id="PTHR11941">
    <property type="entry name" value="ENOYL-COA HYDRATASE-RELATED"/>
    <property type="match status" value="1"/>
</dbReference>
<protein>
    <submittedName>
        <fullName evidence="3">Enoyl-hydratase</fullName>
    </submittedName>
</protein>
<dbReference type="GO" id="GO:0006635">
    <property type="term" value="P:fatty acid beta-oxidation"/>
    <property type="evidence" value="ECO:0007669"/>
    <property type="project" value="TreeGrafter"/>
</dbReference>
<keyword evidence="4" id="KW-1185">Reference proteome</keyword>
<dbReference type="EMBL" id="NBII01000007">
    <property type="protein sequence ID" value="PAV16911.1"/>
    <property type="molecule type" value="Genomic_DNA"/>
</dbReference>
<evidence type="ECO:0000256" key="1">
    <source>
        <dbReference type="ARBA" id="ARBA00005254"/>
    </source>
</evidence>
<evidence type="ECO:0000313" key="4">
    <source>
        <dbReference type="Proteomes" id="UP000217199"/>
    </source>
</evidence>
<dbReference type="CDD" id="cd06558">
    <property type="entry name" value="crotonase-like"/>
    <property type="match status" value="1"/>
</dbReference>
<dbReference type="SUPFAM" id="SSF52096">
    <property type="entry name" value="ClpP/crotonase"/>
    <property type="match status" value="1"/>
</dbReference>
<dbReference type="STRING" id="2282107.A0A286UBE2"/>
<dbReference type="PANTHER" id="PTHR11941:SF54">
    <property type="entry name" value="ENOYL-COA HYDRATASE, MITOCHONDRIAL"/>
    <property type="match status" value="1"/>
</dbReference>
<dbReference type="PROSITE" id="PS00166">
    <property type="entry name" value="ENOYL_COA_HYDRATASE"/>
    <property type="match status" value="1"/>
</dbReference>
<dbReference type="Pfam" id="PF00378">
    <property type="entry name" value="ECH_1"/>
    <property type="match status" value="1"/>
</dbReference>
<reference evidence="3 4" key="1">
    <citation type="journal article" date="2017" name="Mol. Ecol.">
        <title>Comparative and population genomic landscape of Phellinus noxius: A hypervariable fungus causing root rot in trees.</title>
        <authorList>
            <person name="Chung C.L."/>
            <person name="Lee T.J."/>
            <person name="Akiba M."/>
            <person name="Lee H.H."/>
            <person name="Kuo T.H."/>
            <person name="Liu D."/>
            <person name="Ke H.M."/>
            <person name="Yokoi T."/>
            <person name="Roa M.B."/>
            <person name="Lu M.J."/>
            <person name="Chang Y.Y."/>
            <person name="Ann P.J."/>
            <person name="Tsai J.N."/>
            <person name="Chen C.Y."/>
            <person name="Tzean S.S."/>
            <person name="Ota Y."/>
            <person name="Hattori T."/>
            <person name="Sahashi N."/>
            <person name="Liou R.F."/>
            <person name="Kikuchi T."/>
            <person name="Tsai I.J."/>
        </authorList>
    </citation>
    <scope>NUCLEOTIDE SEQUENCE [LARGE SCALE GENOMIC DNA]</scope>
    <source>
        <strain evidence="3 4">FFPRI411160</strain>
    </source>
</reference>
<dbReference type="InterPro" id="IPR018376">
    <property type="entry name" value="Enoyl-CoA_hyd/isom_CS"/>
</dbReference>
<dbReference type="InParanoid" id="A0A286UBE2"/>
<dbReference type="InterPro" id="IPR001753">
    <property type="entry name" value="Enoyl-CoA_hydra/iso"/>
</dbReference>
<dbReference type="InterPro" id="IPR029045">
    <property type="entry name" value="ClpP/crotonase-like_dom_sf"/>
</dbReference>
<dbReference type="GO" id="GO:0005739">
    <property type="term" value="C:mitochondrion"/>
    <property type="evidence" value="ECO:0007669"/>
    <property type="project" value="TreeGrafter"/>
</dbReference>
<evidence type="ECO:0000313" key="3">
    <source>
        <dbReference type="EMBL" id="PAV16911.1"/>
    </source>
</evidence>